<comment type="caution">
    <text evidence="2">The sequence shown here is derived from an EMBL/GenBank/DDBJ whole genome shotgun (WGS) entry which is preliminary data.</text>
</comment>
<evidence type="ECO:0000256" key="1">
    <source>
        <dbReference type="SAM" id="MobiDB-lite"/>
    </source>
</evidence>
<dbReference type="AlphaFoldDB" id="A0A369I094"/>
<protein>
    <submittedName>
        <fullName evidence="2">Uncharacterized protein</fullName>
    </submittedName>
</protein>
<evidence type="ECO:0000313" key="3">
    <source>
        <dbReference type="Proteomes" id="UP000253141"/>
    </source>
</evidence>
<dbReference type="EMBL" id="QPIW01000049">
    <property type="protein sequence ID" value="RDB02300.1"/>
    <property type="molecule type" value="Genomic_DNA"/>
</dbReference>
<keyword evidence="3" id="KW-1185">Reference proteome</keyword>
<reference evidence="2 3" key="1">
    <citation type="submission" date="2018-07" db="EMBL/GenBank/DDBJ databases">
        <title>Genome analysis of Runella aurantiaca.</title>
        <authorList>
            <person name="Yang X."/>
        </authorList>
    </citation>
    <scope>NUCLEOTIDE SEQUENCE [LARGE SCALE GENOMIC DNA]</scope>
    <source>
        <strain evidence="2 3">YX9</strain>
    </source>
</reference>
<accession>A0A369I094</accession>
<organism evidence="2 3">
    <name type="scientific">Runella aurantiaca</name>
    <dbReference type="NCBI Taxonomy" id="2282308"/>
    <lineage>
        <taxon>Bacteria</taxon>
        <taxon>Pseudomonadati</taxon>
        <taxon>Bacteroidota</taxon>
        <taxon>Cytophagia</taxon>
        <taxon>Cytophagales</taxon>
        <taxon>Spirosomataceae</taxon>
        <taxon>Runella</taxon>
    </lineage>
</organism>
<dbReference type="OrthoDB" id="960948at2"/>
<name>A0A369I094_9BACT</name>
<feature type="region of interest" description="Disordered" evidence="1">
    <location>
        <begin position="1"/>
        <end position="22"/>
    </location>
</feature>
<dbReference type="RefSeq" id="WP_114464603.1">
    <property type="nucleotide sequence ID" value="NZ_QPIW01000049.1"/>
</dbReference>
<gene>
    <name evidence="2" type="ORF">DVG78_29545</name>
</gene>
<proteinExistence type="predicted"/>
<evidence type="ECO:0000313" key="2">
    <source>
        <dbReference type="EMBL" id="RDB02300.1"/>
    </source>
</evidence>
<sequence>MTTTKKKTKLALPPALPVPSSIDEKAMQEMIGKGLDTPPVKEEAAPVDELKSFTFKIYESELSNIRDILKRSPKADRRFGNKKTKSIHDFVLEAVLEKVQRENQKLK</sequence>
<dbReference type="Proteomes" id="UP000253141">
    <property type="component" value="Unassembled WGS sequence"/>
</dbReference>